<dbReference type="EMBL" id="JAZBJO010000056">
    <property type="protein sequence ID" value="MEE4598811.1"/>
    <property type="molecule type" value="Genomic_DNA"/>
</dbReference>
<evidence type="ECO:0000313" key="3">
    <source>
        <dbReference type="Proteomes" id="UP001354709"/>
    </source>
</evidence>
<keyword evidence="3" id="KW-1185">Reference proteome</keyword>
<feature type="compositionally biased region" description="Basic and acidic residues" evidence="1">
    <location>
        <begin position="59"/>
        <end position="89"/>
    </location>
</feature>
<sequence>MAGRGAQLRTEGESGPVQKKQMMVLGVFVVGVLWINNHGDGNTRDDKSPNPHQTARYPVHFERDDGKKDDGKKGDGKGDGKGAKKRPEPRSTVSYPIKFHHR</sequence>
<evidence type="ECO:0000256" key="1">
    <source>
        <dbReference type="SAM" id="MobiDB-lite"/>
    </source>
</evidence>
<feature type="region of interest" description="Disordered" evidence="1">
    <location>
        <begin position="36"/>
        <end position="102"/>
    </location>
</feature>
<evidence type="ECO:0000313" key="2">
    <source>
        <dbReference type="EMBL" id="MEE4598811.1"/>
    </source>
</evidence>
<organism evidence="2 3">
    <name type="scientific">Streptomyces asiaticus subsp. ignotus</name>
    <dbReference type="NCBI Taxonomy" id="3098222"/>
    <lineage>
        <taxon>Bacteria</taxon>
        <taxon>Bacillati</taxon>
        <taxon>Actinomycetota</taxon>
        <taxon>Actinomycetes</taxon>
        <taxon>Kitasatosporales</taxon>
        <taxon>Streptomycetaceae</taxon>
        <taxon>Streptomyces</taxon>
        <taxon>Streptomyces violaceusniger group</taxon>
    </lineage>
</organism>
<name>A0ABU7QC04_9ACTN</name>
<accession>A0ABU7QC04</accession>
<gene>
    <name evidence="2" type="ORF">V2J94_44500</name>
</gene>
<protein>
    <submittedName>
        <fullName evidence="2">Uncharacterized protein</fullName>
    </submittedName>
</protein>
<feature type="region of interest" description="Disordered" evidence="1">
    <location>
        <begin position="1"/>
        <end position="21"/>
    </location>
</feature>
<dbReference type="Proteomes" id="UP001354709">
    <property type="component" value="Unassembled WGS sequence"/>
</dbReference>
<comment type="caution">
    <text evidence="2">The sequence shown here is derived from an EMBL/GenBank/DDBJ whole genome shotgun (WGS) entry which is preliminary data.</text>
</comment>
<proteinExistence type="predicted"/>
<dbReference type="RefSeq" id="WP_330816127.1">
    <property type="nucleotide sequence ID" value="NZ_JAZBJO010000056.1"/>
</dbReference>
<reference evidence="2 3" key="1">
    <citation type="submission" date="2023-11" db="EMBL/GenBank/DDBJ databases">
        <title>30 novel species of actinomycetes from the DSMZ collection.</title>
        <authorList>
            <person name="Nouioui I."/>
        </authorList>
    </citation>
    <scope>NUCLEOTIDE SEQUENCE [LARGE SCALE GENOMIC DNA]</scope>
    <source>
        <strain evidence="2 3">DSM 41524</strain>
    </source>
</reference>